<proteinExistence type="inferred from homology"/>
<dbReference type="KEGG" id="acan:ACA1_400020"/>
<reference evidence="7 8" key="1">
    <citation type="journal article" date="2013" name="Genome Biol.">
        <title>Genome of Acanthamoeba castellanii highlights extensive lateral gene transfer and early evolution of tyrosine kinase signaling.</title>
        <authorList>
            <person name="Clarke M."/>
            <person name="Lohan A.J."/>
            <person name="Liu B."/>
            <person name="Lagkouvardos I."/>
            <person name="Roy S."/>
            <person name="Zafar N."/>
            <person name="Bertelli C."/>
            <person name="Schilde C."/>
            <person name="Kianianmomeni A."/>
            <person name="Burglin T.R."/>
            <person name="Frech C."/>
            <person name="Turcotte B."/>
            <person name="Kopec K.O."/>
            <person name="Synnott J.M."/>
            <person name="Choo C."/>
            <person name="Paponov I."/>
            <person name="Finkler A."/>
            <person name="Soon Heng Tan C."/>
            <person name="Hutchins A.P."/>
            <person name="Weinmeier T."/>
            <person name="Rattei T."/>
            <person name="Chu J.S."/>
            <person name="Gimenez G."/>
            <person name="Irimia M."/>
            <person name="Rigden D.J."/>
            <person name="Fitzpatrick D.A."/>
            <person name="Lorenzo-Morales J."/>
            <person name="Bateman A."/>
            <person name="Chiu C.H."/>
            <person name="Tang P."/>
            <person name="Hegemann P."/>
            <person name="Fromm H."/>
            <person name="Raoult D."/>
            <person name="Greub G."/>
            <person name="Miranda-Saavedra D."/>
            <person name="Chen N."/>
            <person name="Nash P."/>
            <person name="Ginger M.L."/>
            <person name="Horn M."/>
            <person name="Schaap P."/>
            <person name="Caler L."/>
            <person name="Loftus B."/>
        </authorList>
    </citation>
    <scope>NUCLEOTIDE SEQUENCE [LARGE SCALE GENOMIC DNA]</scope>
    <source>
        <strain evidence="7 8">Neff</strain>
    </source>
</reference>
<dbReference type="GO" id="GO:0005737">
    <property type="term" value="C:cytoplasm"/>
    <property type="evidence" value="ECO:0007669"/>
    <property type="project" value="TreeGrafter"/>
</dbReference>
<dbReference type="Proteomes" id="UP000011083">
    <property type="component" value="Unassembled WGS sequence"/>
</dbReference>
<evidence type="ECO:0000313" key="7">
    <source>
        <dbReference type="EMBL" id="ELR11949.1"/>
    </source>
</evidence>
<dbReference type="STRING" id="1257118.L8GGG6"/>
<keyword evidence="5" id="KW-0456">Lyase</keyword>
<evidence type="ECO:0000256" key="3">
    <source>
        <dbReference type="ARBA" id="ARBA00022793"/>
    </source>
</evidence>
<sequence length="884" mass="99021">MSSSKYCSREPQDLMQIFGRIAQYAAKYVGQHYDFDNTRVINFVPPDKLKEIIDFPLPAEGCGLTSDLKGIEKYLEQVLEYSVRTGSPRYFNQLWSGTDIACIVAEWVSAFTNSSTYTYEVAPVYSLMEIEVINHLLKFVGYEGGDGILASGGATCNFMGLLCARDKLFPDSKTTGNPEGKKLVAFTSAHSHYTIKRSTWMMGMGLDAAINVSVDADGKMSPQALDEAITKAKAEGLTPFCVNATCGTTVLGVFEDLNGIADVCQKHGVWLHVDGAWGGSVLVSKKWRHKMAGVERADSVTWCLHKMMGINQQCAAFLTKESHLLKKVNASHADYLFHFDDTRPYDLGEKTLNCGRHQDSFKAWLSWKVHGDKGMEQRVDTNFANAIYFTEELKKRSDKFELLFEPECTQHYDFDNTRVINFVPPDKLKEIIDFPLPAEGCGLTSDLKGIEKYLEQVLEYSVRTGSPRYFNQLWSGTDIACIVAEWVSAFTNSSTYTYEVAPVYSLMEIEVINHLLKFVGYEGGDGILASGGATCNFMGLLCARDKLFPDSKTTGNPEGKKLVAFTSAHSHYTIKRSTWMMGMGLDAAINVSVDADGKMSPQALDEAITKAKAEGLTPFCVNATCGTTVLGVFEDLNGIADVCQKHGVWLHVDGAWGGSVLVSKKWRHKMAGVERADSVTWCLHKMMGINQQCAAFLTKESHLLKKVNASHADYLFHFDDTRPYDLGEKTLNCGRHQDSFKAWLSWKVHGDKGMEQRVDTNFANAIYFTEELKKRSDKFELLFEPECTQVCFFYLPKCIRDMPKSKERDELCGKYVPMLRRKIQLAGSMLVNYNPLSESLPNFPFVPNHWRIVNPEQTFEDALFVLDEMDRLGEDMTLGETAQA</sequence>
<name>L8GGG6_ACACF</name>
<keyword evidence="8" id="KW-1185">Reference proteome</keyword>
<keyword evidence="4 6" id="KW-0663">Pyridoxal phosphate</keyword>
<dbReference type="VEuPathDB" id="AmoebaDB:ACA1_400020"/>
<dbReference type="InterPro" id="IPR015424">
    <property type="entry name" value="PyrdxlP-dep_Trfase"/>
</dbReference>
<evidence type="ECO:0000256" key="4">
    <source>
        <dbReference type="ARBA" id="ARBA00022898"/>
    </source>
</evidence>
<dbReference type="OrthoDB" id="392571at2759"/>
<dbReference type="Pfam" id="PF00282">
    <property type="entry name" value="Pyridoxal_deC"/>
    <property type="match status" value="2"/>
</dbReference>
<dbReference type="GO" id="GO:0030170">
    <property type="term" value="F:pyridoxal phosphate binding"/>
    <property type="evidence" value="ECO:0007669"/>
    <property type="project" value="InterPro"/>
</dbReference>
<evidence type="ECO:0000256" key="6">
    <source>
        <dbReference type="PIRSR" id="PIRSR602129-50"/>
    </source>
</evidence>
<evidence type="ECO:0000256" key="2">
    <source>
        <dbReference type="ARBA" id="ARBA00009533"/>
    </source>
</evidence>
<dbReference type="PANTHER" id="PTHR45677:SF8">
    <property type="entry name" value="CYSTEINE SULFINIC ACID DECARBOXYLASE"/>
    <property type="match status" value="1"/>
</dbReference>
<evidence type="ECO:0000256" key="1">
    <source>
        <dbReference type="ARBA" id="ARBA00001933"/>
    </source>
</evidence>
<dbReference type="Gene3D" id="3.40.640.10">
    <property type="entry name" value="Type I PLP-dependent aspartate aminotransferase-like (Major domain)"/>
    <property type="match status" value="2"/>
</dbReference>
<dbReference type="PANTHER" id="PTHR45677">
    <property type="entry name" value="GLUTAMATE DECARBOXYLASE-RELATED"/>
    <property type="match status" value="1"/>
</dbReference>
<gene>
    <name evidence="7" type="ORF">ACA1_400020</name>
</gene>
<comment type="similarity">
    <text evidence="2">Belongs to the group II decarboxylase family.</text>
</comment>
<protein>
    <submittedName>
        <fullName evidence="7">Pyridoxaldependent decarboxylase conserved domain containing protein</fullName>
    </submittedName>
</protein>
<dbReference type="EMBL" id="KB008145">
    <property type="protein sequence ID" value="ELR11949.1"/>
    <property type="molecule type" value="Genomic_DNA"/>
</dbReference>
<dbReference type="AlphaFoldDB" id="L8GGG6"/>
<evidence type="ECO:0000256" key="5">
    <source>
        <dbReference type="ARBA" id="ARBA00023239"/>
    </source>
</evidence>
<dbReference type="InterPro" id="IPR002129">
    <property type="entry name" value="PyrdxlP-dep_de-COase"/>
</dbReference>
<comment type="cofactor">
    <cofactor evidence="1 6">
        <name>pyridoxal 5'-phosphate</name>
        <dbReference type="ChEBI" id="CHEBI:597326"/>
    </cofactor>
</comment>
<feature type="modified residue" description="N6-(pyridoxal phosphate)lysine" evidence="6">
    <location>
        <position position="685"/>
    </location>
</feature>
<dbReference type="InterPro" id="IPR015421">
    <property type="entry name" value="PyrdxlP-dep_Trfase_major"/>
</dbReference>
<dbReference type="SUPFAM" id="SSF53383">
    <property type="entry name" value="PLP-dependent transferases"/>
    <property type="match status" value="2"/>
</dbReference>
<evidence type="ECO:0000313" key="8">
    <source>
        <dbReference type="Proteomes" id="UP000011083"/>
    </source>
</evidence>
<dbReference type="Gene3D" id="3.90.1150.170">
    <property type="match status" value="2"/>
</dbReference>
<organism evidence="7 8">
    <name type="scientific">Acanthamoeba castellanii (strain ATCC 30010 / Neff)</name>
    <dbReference type="NCBI Taxonomy" id="1257118"/>
    <lineage>
        <taxon>Eukaryota</taxon>
        <taxon>Amoebozoa</taxon>
        <taxon>Discosea</taxon>
        <taxon>Longamoebia</taxon>
        <taxon>Centramoebida</taxon>
        <taxon>Acanthamoebidae</taxon>
        <taxon>Acanthamoeba</taxon>
    </lineage>
</organism>
<keyword evidence="3" id="KW-0210">Decarboxylase</keyword>
<dbReference type="GO" id="GO:0019752">
    <property type="term" value="P:carboxylic acid metabolic process"/>
    <property type="evidence" value="ECO:0007669"/>
    <property type="project" value="InterPro"/>
</dbReference>
<dbReference type="RefSeq" id="XP_004333962.1">
    <property type="nucleotide sequence ID" value="XM_004333914.1"/>
</dbReference>
<dbReference type="GO" id="GO:0016831">
    <property type="term" value="F:carboxy-lyase activity"/>
    <property type="evidence" value="ECO:0007669"/>
    <property type="project" value="UniProtKB-KW"/>
</dbReference>
<dbReference type="GeneID" id="14912460"/>
<accession>L8GGG6</accession>